<evidence type="ECO:0000256" key="3">
    <source>
        <dbReference type="ARBA" id="ARBA00022737"/>
    </source>
</evidence>
<dbReference type="NCBIfam" id="TIGR04131">
    <property type="entry name" value="Bac_Flav_CTERM"/>
    <property type="match status" value="1"/>
</dbReference>
<dbReference type="Pfam" id="PF13585">
    <property type="entry name" value="CHU_C"/>
    <property type="match status" value="1"/>
</dbReference>
<evidence type="ECO:0000256" key="2">
    <source>
        <dbReference type="ARBA" id="ARBA00022729"/>
    </source>
</evidence>
<feature type="domain" description="Ig-like" evidence="6">
    <location>
        <begin position="376"/>
        <end position="458"/>
    </location>
</feature>
<accession>A0ABS5WFE3</accession>
<dbReference type="SUPFAM" id="SSF52058">
    <property type="entry name" value="L domain-like"/>
    <property type="match status" value="1"/>
</dbReference>
<dbReference type="InterPro" id="IPR036179">
    <property type="entry name" value="Ig-like_dom_sf"/>
</dbReference>
<reference evidence="8" key="1">
    <citation type="submission" date="2023-07" db="EMBL/GenBank/DDBJ databases">
        <title>Zobellia barbeyronii sp. nov., a new marine flavobacterium, isolated from green and red algae.</title>
        <authorList>
            <person name="Nedashkovskaya O.I."/>
            <person name="Otstavnykh N."/>
            <person name="Zhukova N."/>
            <person name="Guzev K."/>
            <person name="Chausova V."/>
            <person name="Tekutyeva L."/>
            <person name="Mikhailov V."/>
            <person name="Isaeva M."/>
        </authorList>
    </citation>
    <scope>NUCLEOTIDE SEQUENCE [LARGE SCALE GENOMIC DNA]</scope>
    <source>
        <strain evidence="8">KMM 6746</strain>
    </source>
</reference>
<comment type="caution">
    <text evidence="7">The sequence shown here is derived from an EMBL/GenBank/DDBJ whole genome shotgun (WGS) entry which is preliminary data.</text>
</comment>
<dbReference type="Gene3D" id="3.80.10.10">
    <property type="entry name" value="Ribonuclease Inhibitor"/>
    <property type="match status" value="3"/>
</dbReference>
<keyword evidence="4" id="KW-1015">Disulfide bond</keyword>
<feature type="signal peptide" evidence="5">
    <location>
        <begin position="1"/>
        <end position="19"/>
    </location>
</feature>
<evidence type="ECO:0000259" key="6">
    <source>
        <dbReference type="PROSITE" id="PS50835"/>
    </source>
</evidence>
<evidence type="ECO:0000256" key="1">
    <source>
        <dbReference type="ARBA" id="ARBA00022614"/>
    </source>
</evidence>
<dbReference type="Pfam" id="PF00560">
    <property type="entry name" value="LRR_1"/>
    <property type="match status" value="4"/>
</dbReference>
<protein>
    <submittedName>
        <fullName evidence="7">T9SS type B sorting domain-containing protein</fullName>
    </submittedName>
</protein>
<keyword evidence="2 5" id="KW-0732">Signal</keyword>
<feature type="chain" id="PRO_5047369314" evidence="5">
    <location>
        <begin position="20"/>
        <end position="776"/>
    </location>
</feature>
<dbReference type="InterPro" id="IPR053211">
    <property type="entry name" value="DNA_repair-toleration"/>
</dbReference>
<dbReference type="SUPFAM" id="SSF48726">
    <property type="entry name" value="Immunoglobulin"/>
    <property type="match status" value="1"/>
</dbReference>
<name>A0ABS5WFE3_9FLAO</name>
<gene>
    <name evidence="7" type="ORF">HW347_12515</name>
</gene>
<evidence type="ECO:0000313" key="8">
    <source>
        <dbReference type="Proteomes" id="UP000740413"/>
    </source>
</evidence>
<dbReference type="SMART" id="SM00369">
    <property type="entry name" value="LRR_TYP"/>
    <property type="match status" value="4"/>
</dbReference>
<dbReference type="InterPro" id="IPR001611">
    <property type="entry name" value="Leu-rich_rpt"/>
</dbReference>
<evidence type="ECO:0000256" key="5">
    <source>
        <dbReference type="SAM" id="SignalP"/>
    </source>
</evidence>
<dbReference type="InterPro" id="IPR007110">
    <property type="entry name" value="Ig-like_dom"/>
</dbReference>
<sequence>MTKLLILLFFSGMFGIMSAQVTPVEKAALLAFYNATDGPNWVSENDADLTNDWDFTGLVTDDWFGITINGVNVIGIDLNTINTSAGNNNLTGILPDEMKDLKELVWLDLMAGELTGPFPDFLFSLDKLQVLNLAQNNFNGFLPDNIGNLKELSTLQLEFNQFTSEIPLSLTTLSNLKTLNLNANALTGEIPVEITQMSAISYLSLGSNYFTGFIYPEYGNLTELKTLILDGNELTGIIPIELGNLNELEYLRIGRQDLIGNIPTELGNLSNLFFLSIRQTQINGPIPIEISNLSSLRYLYLNENQLDGQIQQGLSNLNFLEILTLNGNQLENTIPNFTTNTNLYRLEFGDNRFQFGDFENQFDQYSINLPIFSDNPQSKVNEIETLSRNIGENITLITTVSGAQNHYKWFKDGVAIPDAPDSPSLTLNNVQATDTGVYHAEITSDIVTDLTLVRNDITLNIGCVTPIVDDPQDFIACGSYTLPILSNDNYYYTDTNAGGTQLNEGDLITASQILYVYAGVSGCSNENSFDIQIDSPTLADNPQDVTACESYTLPTLSNFNYYYTYPNAGGTQLSAGDIITASQILYVYAGTSGCSNENDFNIQIDSPTLIDSILDVEVCENYALPILNNGNYFTQTNGTGTELFAGDIINVSLTVYIYNESTSCSNENSFTITIDPLLCEETPEPEISCTIDFPNFFTPNNDGANDNYVPITDVCSPGGTLSIFDRYAKLVFQTNSLDNTWDGTYNGKPLPSSDYWYRFESVENKEVITGHFTLKR</sequence>
<proteinExistence type="predicted"/>
<dbReference type="InterPro" id="IPR013783">
    <property type="entry name" value="Ig-like_fold"/>
</dbReference>
<keyword evidence="8" id="KW-1185">Reference proteome</keyword>
<dbReference type="PANTHER" id="PTHR48060:SF18">
    <property type="entry name" value="PROTEIN KINASE, PLANT-TYPE, PUTATIVE-RELATED"/>
    <property type="match status" value="1"/>
</dbReference>
<keyword evidence="3" id="KW-0677">Repeat</keyword>
<dbReference type="InterPro" id="IPR026341">
    <property type="entry name" value="T9SS_type_B"/>
</dbReference>
<dbReference type="EMBL" id="JACATN010000004">
    <property type="protein sequence ID" value="MBT2162090.1"/>
    <property type="molecule type" value="Genomic_DNA"/>
</dbReference>
<organism evidence="7 8">
    <name type="scientific">Zobellia barbeyronii</name>
    <dbReference type="NCBI Taxonomy" id="2748009"/>
    <lineage>
        <taxon>Bacteria</taxon>
        <taxon>Pseudomonadati</taxon>
        <taxon>Bacteroidota</taxon>
        <taxon>Flavobacteriia</taxon>
        <taxon>Flavobacteriales</taxon>
        <taxon>Flavobacteriaceae</taxon>
        <taxon>Zobellia</taxon>
    </lineage>
</organism>
<evidence type="ECO:0000256" key="4">
    <source>
        <dbReference type="ARBA" id="ARBA00023157"/>
    </source>
</evidence>
<dbReference type="PANTHER" id="PTHR48060">
    <property type="entry name" value="DNA DAMAGE-REPAIR/TOLERATION PROTEIN DRT100"/>
    <property type="match status" value="1"/>
</dbReference>
<evidence type="ECO:0000313" key="7">
    <source>
        <dbReference type="EMBL" id="MBT2162090.1"/>
    </source>
</evidence>
<dbReference type="PROSITE" id="PS50835">
    <property type="entry name" value="IG_LIKE"/>
    <property type="match status" value="1"/>
</dbReference>
<dbReference type="InterPro" id="IPR032675">
    <property type="entry name" value="LRR_dom_sf"/>
</dbReference>
<keyword evidence="1" id="KW-0433">Leucine-rich repeat</keyword>
<dbReference type="Proteomes" id="UP000740413">
    <property type="component" value="Unassembled WGS sequence"/>
</dbReference>
<dbReference type="Gene3D" id="2.60.40.10">
    <property type="entry name" value="Immunoglobulins"/>
    <property type="match status" value="1"/>
</dbReference>
<dbReference type="InterPro" id="IPR003591">
    <property type="entry name" value="Leu-rich_rpt_typical-subtyp"/>
</dbReference>